<proteinExistence type="predicted"/>
<name>A0ACD3AUY5_9AGAR</name>
<dbReference type="EMBL" id="ML208331">
    <property type="protein sequence ID" value="TFK69431.1"/>
    <property type="molecule type" value="Genomic_DNA"/>
</dbReference>
<evidence type="ECO:0000313" key="1">
    <source>
        <dbReference type="EMBL" id="TFK69431.1"/>
    </source>
</evidence>
<dbReference type="Proteomes" id="UP000308600">
    <property type="component" value="Unassembled WGS sequence"/>
</dbReference>
<keyword evidence="2" id="KW-1185">Reference proteome</keyword>
<accession>A0ACD3AUY5</accession>
<gene>
    <name evidence="1" type="ORF">BDN72DRAFT_796560</name>
</gene>
<reference evidence="1 2" key="1">
    <citation type="journal article" date="2019" name="Nat. Ecol. Evol.">
        <title>Megaphylogeny resolves global patterns of mushroom evolution.</title>
        <authorList>
            <person name="Varga T."/>
            <person name="Krizsan K."/>
            <person name="Foldi C."/>
            <person name="Dima B."/>
            <person name="Sanchez-Garcia M."/>
            <person name="Sanchez-Ramirez S."/>
            <person name="Szollosi G.J."/>
            <person name="Szarkandi J.G."/>
            <person name="Papp V."/>
            <person name="Albert L."/>
            <person name="Andreopoulos W."/>
            <person name="Angelini C."/>
            <person name="Antonin V."/>
            <person name="Barry K.W."/>
            <person name="Bougher N.L."/>
            <person name="Buchanan P."/>
            <person name="Buyck B."/>
            <person name="Bense V."/>
            <person name="Catcheside P."/>
            <person name="Chovatia M."/>
            <person name="Cooper J."/>
            <person name="Damon W."/>
            <person name="Desjardin D."/>
            <person name="Finy P."/>
            <person name="Geml J."/>
            <person name="Haridas S."/>
            <person name="Hughes K."/>
            <person name="Justo A."/>
            <person name="Karasinski D."/>
            <person name="Kautmanova I."/>
            <person name="Kiss B."/>
            <person name="Kocsube S."/>
            <person name="Kotiranta H."/>
            <person name="LaButti K.M."/>
            <person name="Lechner B.E."/>
            <person name="Liimatainen K."/>
            <person name="Lipzen A."/>
            <person name="Lukacs Z."/>
            <person name="Mihaltcheva S."/>
            <person name="Morgado L.N."/>
            <person name="Niskanen T."/>
            <person name="Noordeloos M.E."/>
            <person name="Ohm R.A."/>
            <person name="Ortiz-Santana B."/>
            <person name="Ovrebo C."/>
            <person name="Racz N."/>
            <person name="Riley R."/>
            <person name="Savchenko A."/>
            <person name="Shiryaev A."/>
            <person name="Soop K."/>
            <person name="Spirin V."/>
            <person name="Szebenyi C."/>
            <person name="Tomsovsky M."/>
            <person name="Tulloss R.E."/>
            <person name="Uehling J."/>
            <person name="Grigoriev I.V."/>
            <person name="Vagvolgyi C."/>
            <person name="Papp T."/>
            <person name="Martin F.M."/>
            <person name="Miettinen O."/>
            <person name="Hibbett D.S."/>
            <person name="Nagy L.G."/>
        </authorList>
    </citation>
    <scope>NUCLEOTIDE SEQUENCE [LARGE SCALE GENOMIC DNA]</scope>
    <source>
        <strain evidence="1 2">NL-1719</strain>
    </source>
</reference>
<organism evidence="1 2">
    <name type="scientific">Pluteus cervinus</name>
    <dbReference type="NCBI Taxonomy" id="181527"/>
    <lineage>
        <taxon>Eukaryota</taxon>
        <taxon>Fungi</taxon>
        <taxon>Dikarya</taxon>
        <taxon>Basidiomycota</taxon>
        <taxon>Agaricomycotina</taxon>
        <taxon>Agaricomycetes</taxon>
        <taxon>Agaricomycetidae</taxon>
        <taxon>Agaricales</taxon>
        <taxon>Pluteineae</taxon>
        <taxon>Pluteaceae</taxon>
        <taxon>Pluteus</taxon>
    </lineage>
</organism>
<evidence type="ECO:0000313" key="2">
    <source>
        <dbReference type="Proteomes" id="UP000308600"/>
    </source>
</evidence>
<sequence length="352" mass="38282">MPATTIPLLTPATTKSKRKRDSSPDYLDADNVDEDQPPPKRKPLNLKIEIPQVTFIPLPPQDDDDDLSSNSSLPSILSEPDSLFDEDDIAPKSPPSETQPSIDVAPTPALVTAPPIPGLFFDPTLLLPQELADSTMIFCLDTYFVDKAANQVMLFGRPPVIADDLSSTPVDANVGLPSKLVDLLDFLSAFLQPSLPKETYELLFPKEPTCSRQAIINLYHPGEGISPHVDLLKRYGDGIIGVSFGSSCVMQFAKVDSSGGDDKSDREQWGLYLPGRSVIVLSEEARYQWTHGIERKTLDYVVSGDPQATVDQGEGGDGFAVANGQWKERGVRVSITFRWMLPGADVVGCKGA</sequence>
<protein>
    <submittedName>
        <fullName evidence="1">Uncharacterized protein</fullName>
    </submittedName>
</protein>